<gene>
    <name evidence="1" type="ORF">GCM10023183_26930</name>
</gene>
<reference evidence="2" key="1">
    <citation type="journal article" date="2019" name="Int. J. Syst. Evol. Microbiol.">
        <title>The Global Catalogue of Microorganisms (GCM) 10K type strain sequencing project: providing services to taxonomists for standard genome sequencing and annotation.</title>
        <authorList>
            <consortium name="The Broad Institute Genomics Platform"/>
            <consortium name="The Broad Institute Genome Sequencing Center for Infectious Disease"/>
            <person name="Wu L."/>
            <person name="Ma J."/>
        </authorList>
    </citation>
    <scope>NUCLEOTIDE SEQUENCE [LARGE SCALE GENOMIC DNA]</scope>
    <source>
        <strain evidence="2">JCM 17917</strain>
    </source>
</reference>
<dbReference type="PANTHER" id="PTHR10443">
    <property type="entry name" value="MICROSOMAL DIPEPTIDASE"/>
    <property type="match status" value="1"/>
</dbReference>
<dbReference type="PROSITE" id="PS51365">
    <property type="entry name" value="RENAL_DIPEPTIDASE_2"/>
    <property type="match status" value="1"/>
</dbReference>
<name>A0ABP8FS94_9BACT</name>
<dbReference type="PANTHER" id="PTHR10443:SF12">
    <property type="entry name" value="DIPEPTIDASE"/>
    <property type="match status" value="1"/>
</dbReference>
<dbReference type="Pfam" id="PF01244">
    <property type="entry name" value="Peptidase_M19"/>
    <property type="match status" value="1"/>
</dbReference>
<dbReference type="SUPFAM" id="SSF51556">
    <property type="entry name" value="Metallo-dependent hydrolases"/>
    <property type="match status" value="1"/>
</dbReference>
<dbReference type="InterPro" id="IPR008257">
    <property type="entry name" value="Pept_M19"/>
</dbReference>
<keyword evidence="2" id="KW-1185">Reference proteome</keyword>
<accession>A0ABP8FS94</accession>
<protein>
    <submittedName>
        <fullName evidence="1">Dipeptidase</fullName>
    </submittedName>
</protein>
<proteinExistence type="predicted"/>
<organism evidence="1 2">
    <name type="scientific">Nibribacter koreensis</name>
    <dbReference type="NCBI Taxonomy" id="1084519"/>
    <lineage>
        <taxon>Bacteria</taxon>
        <taxon>Pseudomonadati</taxon>
        <taxon>Bacteroidota</taxon>
        <taxon>Cytophagia</taxon>
        <taxon>Cytophagales</taxon>
        <taxon>Hymenobacteraceae</taxon>
        <taxon>Nibribacter</taxon>
    </lineage>
</organism>
<dbReference type="Gene3D" id="3.20.20.140">
    <property type="entry name" value="Metal-dependent hydrolases"/>
    <property type="match status" value="1"/>
</dbReference>
<dbReference type="Proteomes" id="UP001501844">
    <property type="component" value="Unassembled WGS sequence"/>
</dbReference>
<dbReference type="InterPro" id="IPR032466">
    <property type="entry name" value="Metal_Hydrolase"/>
</dbReference>
<comment type="caution">
    <text evidence="1">The sequence shown here is derived from an EMBL/GenBank/DDBJ whole genome shotgun (WGS) entry which is preliminary data.</text>
</comment>
<evidence type="ECO:0000313" key="1">
    <source>
        <dbReference type="EMBL" id="GAA4309643.1"/>
    </source>
</evidence>
<dbReference type="EMBL" id="BAABGX010000002">
    <property type="protein sequence ID" value="GAA4309643.1"/>
    <property type="molecule type" value="Genomic_DNA"/>
</dbReference>
<evidence type="ECO:0000313" key="2">
    <source>
        <dbReference type="Proteomes" id="UP001501844"/>
    </source>
</evidence>
<sequence>MKLPIIDLHCDLTGYLAWIEGSTALDEDIIGCAIPHLKAGKVRLQTMAFFTPTEPGSAVFTLKQARLFKEVLLAERDVFTLVRPEELEQQILQGDKIAIVSAIENASGLCNEGEPLSNAFTRLEEIIELAGPLLYIGLTHADENRFAGGNFTPGIGLKPDGEELLRYLSGKRIAVDLAHTSDASAFDLLNFIDKHALDIPIIASHSNFRRIYDNPRNLPDELVQEVARRGGLIGMNFLKKFVHPNRPEALLEHILYGLEKAPQALAFGADFFQESGIIEGGESYFHPEHRNATKYQSILQALEEQVSVRELEAISYGNALRFMQRLCA</sequence>
<dbReference type="RefSeq" id="WP_345167080.1">
    <property type="nucleotide sequence ID" value="NZ_BAABGX010000002.1"/>
</dbReference>